<dbReference type="EMBL" id="MCGE01000011">
    <property type="protein sequence ID" value="ORZ16558.1"/>
    <property type="molecule type" value="Genomic_DNA"/>
</dbReference>
<feature type="compositionally biased region" description="Basic and acidic residues" evidence="1">
    <location>
        <begin position="325"/>
        <end position="352"/>
    </location>
</feature>
<keyword evidence="3" id="KW-1185">Reference proteome</keyword>
<sequence length="411" mass="47801">MCAQAINRRQSAPVVQCKKCGFDVGLYPSTHKCQQRNLYQSPLPPLPTRRFSSSNNLSPVTRKPIHTPDSLTHSGYYSRPTSSPPSSTSSFNFSSPNLSEATTASSTRSSATSSRYGQQISKQQQQYQSNEDSIYFNNFAAHHPEQEFQGKRLWGKVQQNVKWKQWARQSDIQKSGEKLWGKLRRTAQNMGDKMPFYDDKGPESDESDWEGETHVSRILREHYVKKRRPLPHWLRDEGIGFAETTHRQHHNNGIGVLSSNPATTTTPPRRHRLWDRSDAHHDYQSTSECNGGGHTQCAQRPEPNDFSNHYNTAAISKQRYRDKIDEVDDDSRSEYRYSYRPPRNEQQHRRDSYQINTQQYDGMEQERRFSMDPLSSTHQQQHWNNHGRPRISFHQDRLHGPRSRSSKHNQH</sequence>
<evidence type="ECO:0000256" key="1">
    <source>
        <dbReference type="SAM" id="MobiDB-lite"/>
    </source>
</evidence>
<evidence type="ECO:0000313" key="2">
    <source>
        <dbReference type="EMBL" id="ORZ16558.1"/>
    </source>
</evidence>
<gene>
    <name evidence="2" type="ORF">BCR42DRAFT_415317</name>
</gene>
<feature type="region of interest" description="Disordered" evidence="1">
    <location>
        <begin position="250"/>
        <end position="309"/>
    </location>
</feature>
<organism evidence="2 3">
    <name type="scientific">Absidia repens</name>
    <dbReference type="NCBI Taxonomy" id="90262"/>
    <lineage>
        <taxon>Eukaryota</taxon>
        <taxon>Fungi</taxon>
        <taxon>Fungi incertae sedis</taxon>
        <taxon>Mucoromycota</taxon>
        <taxon>Mucoromycotina</taxon>
        <taxon>Mucoromycetes</taxon>
        <taxon>Mucorales</taxon>
        <taxon>Cunninghamellaceae</taxon>
        <taxon>Absidia</taxon>
    </lineage>
</organism>
<feature type="compositionally biased region" description="Basic and acidic residues" evidence="1">
    <location>
        <begin position="274"/>
        <end position="283"/>
    </location>
</feature>
<evidence type="ECO:0008006" key="4">
    <source>
        <dbReference type="Google" id="ProtNLM"/>
    </source>
</evidence>
<dbReference type="Proteomes" id="UP000193560">
    <property type="component" value="Unassembled WGS sequence"/>
</dbReference>
<name>A0A1X2IHE1_9FUNG</name>
<feature type="compositionally biased region" description="Low complexity" evidence="1">
    <location>
        <begin position="80"/>
        <end position="128"/>
    </location>
</feature>
<feature type="compositionally biased region" description="Polar residues" evidence="1">
    <location>
        <begin position="373"/>
        <end position="384"/>
    </location>
</feature>
<comment type="caution">
    <text evidence="2">The sequence shown here is derived from an EMBL/GenBank/DDBJ whole genome shotgun (WGS) entry which is preliminary data.</text>
</comment>
<reference evidence="2 3" key="1">
    <citation type="submission" date="2016-07" db="EMBL/GenBank/DDBJ databases">
        <title>Pervasive Adenine N6-methylation of Active Genes in Fungi.</title>
        <authorList>
            <consortium name="DOE Joint Genome Institute"/>
            <person name="Mondo S.J."/>
            <person name="Dannebaum R.O."/>
            <person name="Kuo R.C."/>
            <person name="Labutti K."/>
            <person name="Haridas S."/>
            <person name="Kuo A."/>
            <person name="Salamov A."/>
            <person name="Ahrendt S.R."/>
            <person name="Lipzen A."/>
            <person name="Sullivan W."/>
            <person name="Andreopoulos W.B."/>
            <person name="Clum A."/>
            <person name="Lindquist E."/>
            <person name="Daum C."/>
            <person name="Ramamoorthy G.K."/>
            <person name="Gryganskyi A."/>
            <person name="Culley D."/>
            <person name="Magnuson J.K."/>
            <person name="James T.Y."/>
            <person name="O'Malley M.A."/>
            <person name="Stajich J.E."/>
            <person name="Spatafora J.W."/>
            <person name="Visel A."/>
            <person name="Grigoriev I.V."/>
        </authorList>
    </citation>
    <scope>NUCLEOTIDE SEQUENCE [LARGE SCALE GENOMIC DNA]</scope>
    <source>
        <strain evidence="2 3">NRRL 1336</strain>
    </source>
</reference>
<feature type="compositionally biased region" description="Polar residues" evidence="1">
    <location>
        <begin position="50"/>
        <end position="59"/>
    </location>
</feature>
<accession>A0A1X2IHE1</accession>
<proteinExistence type="predicted"/>
<dbReference type="AlphaFoldDB" id="A0A1X2IHE1"/>
<feature type="region of interest" description="Disordered" evidence="1">
    <location>
        <begin position="372"/>
        <end position="411"/>
    </location>
</feature>
<feature type="region of interest" description="Disordered" evidence="1">
    <location>
        <begin position="38"/>
        <end position="128"/>
    </location>
</feature>
<evidence type="ECO:0000313" key="3">
    <source>
        <dbReference type="Proteomes" id="UP000193560"/>
    </source>
</evidence>
<protein>
    <recommendedName>
        <fullName evidence="4">Mso1 N-terminal domain-containing protein</fullName>
    </recommendedName>
</protein>
<dbReference type="OrthoDB" id="2683368at2759"/>
<feature type="compositionally biased region" description="Basic residues" evidence="1">
    <location>
        <begin position="400"/>
        <end position="411"/>
    </location>
</feature>
<feature type="region of interest" description="Disordered" evidence="1">
    <location>
        <begin position="325"/>
        <end position="353"/>
    </location>
</feature>